<evidence type="ECO:0000256" key="2">
    <source>
        <dbReference type="ARBA" id="ARBA00022603"/>
    </source>
</evidence>
<evidence type="ECO:0000313" key="7">
    <source>
        <dbReference type="Proteomes" id="UP000183615"/>
    </source>
</evidence>
<gene>
    <name evidence="6" type="ORF">BET99_05350</name>
</gene>
<dbReference type="PANTHER" id="PTHR43667:SF2">
    <property type="entry name" value="FATTY ACID C-METHYL TRANSFERASE"/>
    <property type="match status" value="1"/>
</dbReference>
<name>A0A1J5TM05_9ARCH</name>
<dbReference type="GO" id="GO:0008610">
    <property type="term" value="P:lipid biosynthetic process"/>
    <property type="evidence" value="ECO:0007669"/>
    <property type="project" value="InterPro"/>
</dbReference>
<protein>
    <recommendedName>
        <fullName evidence="8">Cyclopropane-fatty-acyl-phospholipid synthase</fullName>
    </recommendedName>
</protein>
<reference evidence="6 7" key="1">
    <citation type="submission" date="2016-08" db="EMBL/GenBank/DDBJ databases">
        <title>New Insights into Marine Group III Euryarchaeota, from dark to light.</title>
        <authorList>
            <person name="Haro-Moreno J.M."/>
            <person name="Rodriguez-Valera F."/>
            <person name="Lopez-Garcia P."/>
            <person name="Moreira D."/>
            <person name="Martin-Cuadrado A.B."/>
        </authorList>
    </citation>
    <scope>NUCLEOTIDE SEQUENCE [LARGE SCALE GENOMIC DNA]</scope>
    <source>
        <strain evidence="6">CG-Epi2</strain>
    </source>
</reference>
<dbReference type="Proteomes" id="UP000183615">
    <property type="component" value="Unassembled WGS sequence"/>
</dbReference>
<dbReference type="InterPro" id="IPR050723">
    <property type="entry name" value="CFA/CMAS"/>
</dbReference>
<accession>A0A1J5TM05</accession>
<keyword evidence="4" id="KW-0949">S-adenosyl-L-methionine</keyword>
<dbReference type="AlphaFoldDB" id="A0A1J5TM05"/>
<evidence type="ECO:0000313" key="6">
    <source>
        <dbReference type="EMBL" id="OIR21986.1"/>
    </source>
</evidence>
<evidence type="ECO:0000256" key="4">
    <source>
        <dbReference type="ARBA" id="ARBA00022691"/>
    </source>
</evidence>
<dbReference type="SUPFAM" id="SSF53335">
    <property type="entry name" value="S-adenosyl-L-methionine-dependent methyltransferases"/>
    <property type="match status" value="1"/>
</dbReference>
<proteinExistence type="inferred from homology"/>
<comment type="similarity">
    <text evidence="1">Belongs to the CFA/CMAS family.</text>
</comment>
<dbReference type="InterPro" id="IPR029063">
    <property type="entry name" value="SAM-dependent_MTases_sf"/>
</dbReference>
<dbReference type="InterPro" id="IPR003333">
    <property type="entry name" value="CMAS"/>
</dbReference>
<dbReference type="Gene3D" id="3.40.50.150">
    <property type="entry name" value="Vaccinia Virus protein VP39"/>
    <property type="match status" value="1"/>
</dbReference>
<evidence type="ECO:0000256" key="5">
    <source>
        <dbReference type="ARBA" id="ARBA00023098"/>
    </source>
</evidence>
<keyword evidence="5" id="KW-0443">Lipid metabolism</keyword>
<comment type="caution">
    <text evidence="6">The sequence shown here is derived from an EMBL/GenBank/DDBJ whole genome shotgun (WGS) entry which is preliminary data.</text>
</comment>
<dbReference type="GO" id="GO:0008168">
    <property type="term" value="F:methyltransferase activity"/>
    <property type="evidence" value="ECO:0007669"/>
    <property type="project" value="UniProtKB-KW"/>
</dbReference>
<dbReference type="EMBL" id="MIYZ01000027">
    <property type="protein sequence ID" value="OIR21986.1"/>
    <property type="molecule type" value="Genomic_DNA"/>
</dbReference>
<evidence type="ECO:0008006" key="8">
    <source>
        <dbReference type="Google" id="ProtNLM"/>
    </source>
</evidence>
<organism evidence="6 7">
    <name type="scientific">Marine Group III euryarchaeote CG-Epi2</name>
    <dbReference type="NCBI Taxonomy" id="1888996"/>
    <lineage>
        <taxon>Archaea</taxon>
        <taxon>Methanobacteriati</taxon>
        <taxon>Thermoplasmatota</taxon>
        <taxon>Thermoplasmata</taxon>
        <taxon>Candidatus Thermoprofundales</taxon>
    </lineage>
</organism>
<keyword evidence="2" id="KW-0489">Methyltransferase</keyword>
<dbReference type="PANTHER" id="PTHR43667">
    <property type="entry name" value="CYCLOPROPANE-FATTY-ACYL-PHOSPHOLIPID SYNTHASE"/>
    <property type="match status" value="1"/>
</dbReference>
<dbReference type="CDD" id="cd02440">
    <property type="entry name" value="AdoMet_MTases"/>
    <property type="match status" value="1"/>
</dbReference>
<evidence type="ECO:0000256" key="1">
    <source>
        <dbReference type="ARBA" id="ARBA00010815"/>
    </source>
</evidence>
<dbReference type="GO" id="GO:0032259">
    <property type="term" value="P:methylation"/>
    <property type="evidence" value="ECO:0007669"/>
    <property type="project" value="UniProtKB-KW"/>
</dbReference>
<sequence>MFGSIYKNFLMKFLGNIKEGTIVLKDNGVQTFGTGSPIVNIEVLNSKFYKRAVLAGDLGFAESYAKGEWNTDDLTNLIIILINNKDNLGNLNMKWSFLSKIVARVGHWRRKNTISGSKKNIQDHYDLSNELFSIFLDETMTYSCGVFKSKETTLHEAQIRKIDMIIEKAQLKPEDHVLEIGSGWGGLSRRAVEKIGCKFTTITLSEDQYSYVKNMIKNEGLEKNIDVKLVDYRNIEGTYDKVISVEMIEAIGYELFNSYFEKIEKVMKPDGIAVIQAITYPDENYEIYRKGCDFIQKFIFPGSLLPSVKVMNESIAQKTNMKVTDLERIGPSYATTLNMWSEKFNANKENIMKLGFDEYFINLWNYYFSYCEAGFSAGTIDDVQMVIEGGKANA</sequence>
<dbReference type="PIRSF" id="PIRSF003085">
    <property type="entry name" value="CMAS"/>
    <property type="match status" value="1"/>
</dbReference>
<keyword evidence="3" id="KW-0808">Transferase</keyword>
<evidence type="ECO:0000256" key="3">
    <source>
        <dbReference type="ARBA" id="ARBA00022679"/>
    </source>
</evidence>
<dbReference type="Pfam" id="PF02353">
    <property type="entry name" value="CMAS"/>
    <property type="match status" value="1"/>
</dbReference>